<keyword evidence="1" id="KW-0808">Transferase</keyword>
<dbReference type="GO" id="GO:0001727">
    <property type="term" value="F:lipid kinase activity"/>
    <property type="evidence" value="ECO:0007669"/>
    <property type="project" value="TreeGrafter"/>
</dbReference>
<feature type="domain" description="DAGKc" evidence="5">
    <location>
        <begin position="159"/>
        <end position="305"/>
    </location>
</feature>
<dbReference type="Gene3D" id="3.40.50.10330">
    <property type="entry name" value="Probable inorganic polyphosphate/atp-NAD kinase, domain 1"/>
    <property type="match status" value="1"/>
</dbReference>
<dbReference type="PROSITE" id="PS50146">
    <property type="entry name" value="DAGK"/>
    <property type="match status" value="1"/>
</dbReference>
<proteinExistence type="predicted"/>
<keyword evidence="2" id="KW-0547">Nucleotide-binding</keyword>
<dbReference type="GO" id="GO:0046512">
    <property type="term" value="P:sphingosine biosynthetic process"/>
    <property type="evidence" value="ECO:0007669"/>
    <property type="project" value="TreeGrafter"/>
</dbReference>
<keyword evidence="3" id="KW-0418">Kinase</keyword>
<dbReference type="GO" id="GO:0005524">
    <property type="term" value="F:ATP binding"/>
    <property type="evidence" value="ECO:0007669"/>
    <property type="project" value="UniProtKB-KW"/>
</dbReference>
<dbReference type="Pfam" id="PF00781">
    <property type="entry name" value="DAGK_cat"/>
    <property type="match status" value="1"/>
</dbReference>
<reference evidence="6" key="1">
    <citation type="submission" date="2018-07" db="EMBL/GenBank/DDBJ databases">
        <authorList>
            <person name="Quirk P.G."/>
            <person name="Krulwich T.A."/>
        </authorList>
    </citation>
    <scope>NUCLEOTIDE SEQUENCE</scope>
</reference>
<evidence type="ECO:0000256" key="3">
    <source>
        <dbReference type="ARBA" id="ARBA00022777"/>
    </source>
</evidence>
<dbReference type="InterPro" id="IPR050187">
    <property type="entry name" value="Lipid_Phosphate_FormReg"/>
</dbReference>
<dbReference type="Gene3D" id="2.60.200.40">
    <property type="match status" value="1"/>
</dbReference>
<gene>
    <name evidence="6" type="primary">CSON003222</name>
</gene>
<evidence type="ECO:0000256" key="4">
    <source>
        <dbReference type="ARBA" id="ARBA00022840"/>
    </source>
</evidence>
<dbReference type="InterPro" id="IPR045540">
    <property type="entry name" value="YegS/DAGK_C"/>
</dbReference>
<protein>
    <submittedName>
        <fullName evidence="6">CSON003222 protein</fullName>
    </submittedName>
</protein>
<dbReference type="InterPro" id="IPR017438">
    <property type="entry name" value="ATP-NAD_kinase_N"/>
</dbReference>
<dbReference type="AlphaFoldDB" id="A0A336LSK5"/>
<dbReference type="PANTHER" id="PTHR12358">
    <property type="entry name" value="SPHINGOSINE KINASE"/>
    <property type="match status" value="1"/>
</dbReference>
<dbReference type="GO" id="GO:0016020">
    <property type="term" value="C:membrane"/>
    <property type="evidence" value="ECO:0007669"/>
    <property type="project" value="TreeGrafter"/>
</dbReference>
<dbReference type="OMA" id="TMGNFYA"/>
<evidence type="ECO:0000313" key="6">
    <source>
        <dbReference type="EMBL" id="SSX20996.1"/>
    </source>
</evidence>
<accession>A0A336LSK5</accession>
<dbReference type="InterPro" id="IPR001206">
    <property type="entry name" value="Diacylglycerol_kinase_cat_dom"/>
</dbReference>
<evidence type="ECO:0000256" key="1">
    <source>
        <dbReference type="ARBA" id="ARBA00022679"/>
    </source>
</evidence>
<dbReference type="InterPro" id="IPR016064">
    <property type="entry name" value="NAD/diacylglycerol_kinase_sf"/>
</dbReference>
<name>A0A336LSK5_CULSO</name>
<dbReference type="Pfam" id="PF19279">
    <property type="entry name" value="YegS_C"/>
    <property type="match status" value="1"/>
</dbReference>
<dbReference type="SMART" id="SM00046">
    <property type="entry name" value="DAGKc"/>
    <property type="match status" value="1"/>
</dbReference>
<dbReference type="SUPFAM" id="SSF111331">
    <property type="entry name" value="NAD kinase/diacylglycerol kinase-like"/>
    <property type="match status" value="1"/>
</dbReference>
<dbReference type="PANTHER" id="PTHR12358:SF112">
    <property type="entry name" value="LD11247P-RELATED"/>
    <property type="match status" value="1"/>
</dbReference>
<keyword evidence="4" id="KW-0067">ATP-binding</keyword>
<dbReference type="VEuPathDB" id="VectorBase:CSON003222"/>
<evidence type="ECO:0000259" key="5">
    <source>
        <dbReference type="PROSITE" id="PS50146"/>
    </source>
</evidence>
<evidence type="ECO:0000256" key="2">
    <source>
        <dbReference type="ARBA" id="ARBA00022741"/>
    </source>
</evidence>
<dbReference type="GO" id="GO:0005737">
    <property type="term" value="C:cytoplasm"/>
    <property type="evidence" value="ECO:0007669"/>
    <property type="project" value="TreeGrafter"/>
</dbReference>
<organism evidence="6">
    <name type="scientific">Culicoides sonorensis</name>
    <name type="common">Biting midge</name>
    <dbReference type="NCBI Taxonomy" id="179676"/>
    <lineage>
        <taxon>Eukaryota</taxon>
        <taxon>Metazoa</taxon>
        <taxon>Ecdysozoa</taxon>
        <taxon>Arthropoda</taxon>
        <taxon>Hexapoda</taxon>
        <taxon>Insecta</taxon>
        <taxon>Pterygota</taxon>
        <taxon>Neoptera</taxon>
        <taxon>Endopterygota</taxon>
        <taxon>Diptera</taxon>
        <taxon>Nematocera</taxon>
        <taxon>Chironomoidea</taxon>
        <taxon>Ceratopogonidae</taxon>
        <taxon>Ceratopogoninae</taxon>
        <taxon>Culicoides</taxon>
        <taxon>Monoculicoides</taxon>
    </lineage>
</organism>
<dbReference type="EMBL" id="UFQT01000156">
    <property type="protein sequence ID" value="SSX20996.1"/>
    <property type="molecule type" value="Genomic_DNA"/>
</dbReference>
<sequence length="499" mass="57038">MQRTTERTYKNSQTNFLLQETFFESLHKQDTFNVKLTENGIKISKKYENGKHRRRSIQIQEIIGVSCSKSVPSVASQIRKSLETDVDTDNAVFLAINFYIFKESKREKKHHKKYSTIVLTFKYFEDCERNVERANQWKNSLLNLIHAHNGSQLSKLRMTSNKSYLIFLNPKSGQGNASDMYHKIVAPVFNDSEIQFTLNVTKSANYARNFMRTENLEQWLAVIVIGGDGLFFEVINGVFERPDYKNIVNRIYFGIIPAGSGNGLAKTISHRFSEYLDETPVLSSTISMVNGSVAPMDLVRIETKHENMYSSLACGWGFIANIDILSEKIRYVGYLRFTLWSLKNIITLPKYHGKVSYLPINDDNQQRSQSYLTSLNSPVPSDWIIIEDEFVMVHPTYQTHLSTDCYFCPQSKLDDGIIWLLIIRGGITRSELTTFLIGMSNGTHLPKNNNKKIQMIPCRAFRIEPSDTEGIITVDGEKIKYGPIQGEIIPSSIKVIVSK</sequence>